<gene>
    <name evidence="1" type="ORF">CHR55_28910</name>
</gene>
<dbReference type="EMBL" id="NOVD01000043">
    <property type="protein sequence ID" value="PCK23872.1"/>
    <property type="molecule type" value="Genomic_DNA"/>
</dbReference>
<evidence type="ECO:0000313" key="2">
    <source>
        <dbReference type="Proteomes" id="UP000230886"/>
    </source>
</evidence>
<reference evidence="1 2" key="1">
    <citation type="submission" date="2017-07" db="EMBL/GenBank/DDBJ databases">
        <title>Draft sequence of Rhodococcus enclensis 23b-28.</title>
        <authorList>
            <person name="Besaury L."/>
            <person name="Sancelme M."/>
            <person name="Amato P."/>
            <person name="Lallement A."/>
            <person name="Delort A.-M."/>
        </authorList>
    </citation>
    <scope>NUCLEOTIDE SEQUENCE [LARGE SCALE GENOMIC DNA]</scope>
    <source>
        <strain evidence="1 2">23b-28</strain>
    </source>
</reference>
<comment type="caution">
    <text evidence="1">The sequence shown here is derived from an EMBL/GenBank/DDBJ whole genome shotgun (WGS) entry which is preliminary data.</text>
</comment>
<name>A0A069J705_RHOSG</name>
<organism evidence="1 2">
    <name type="scientific">Rhodococcus qingshengii</name>
    <dbReference type="NCBI Taxonomy" id="334542"/>
    <lineage>
        <taxon>Bacteria</taxon>
        <taxon>Bacillati</taxon>
        <taxon>Actinomycetota</taxon>
        <taxon>Actinomycetes</taxon>
        <taxon>Mycobacteriales</taxon>
        <taxon>Nocardiaceae</taxon>
        <taxon>Rhodococcus</taxon>
        <taxon>Rhodococcus erythropolis group</taxon>
    </lineage>
</organism>
<evidence type="ECO:0000313" key="1">
    <source>
        <dbReference type="EMBL" id="PCK23872.1"/>
    </source>
</evidence>
<proteinExistence type="predicted"/>
<sequence length="80" mass="8147">MPAPASAIVSVMMSRRTFSRSLKLITASATEGLSRAGAAPVSGRCTARCDCAGASSCNQLGSSIVQPEILMESEVTAVLS</sequence>
<dbReference type="AlphaFoldDB" id="A0A069J705"/>
<dbReference type="Proteomes" id="UP000230886">
    <property type="component" value="Unassembled WGS sequence"/>
</dbReference>
<accession>A0A2A5J3D8</accession>
<accession>A0A069J705</accession>
<dbReference type="RefSeq" id="WP_021343298.1">
    <property type="nucleotide sequence ID" value="NZ_CP029310.1"/>
</dbReference>
<protein>
    <submittedName>
        <fullName evidence="1">Uncharacterized protein</fullName>
    </submittedName>
</protein>